<protein>
    <submittedName>
        <fullName evidence="1">Uncharacterized protein</fullName>
    </submittedName>
</protein>
<proteinExistence type="predicted"/>
<evidence type="ECO:0000313" key="1">
    <source>
        <dbReference type="EMBL" id="KRX13977.1"/>
    </source>
</evidence>
<dbReference type="Proteomes" id="UP000054630">
    <property type="component" value="Unassembled WGS sequence"/>
</dbReference>
<comment type="caution">
    <text evidence="1">The sequence shown here is derived from an EMBL/GenBank/DDBJ whole genome shotgun (WGS) entry which is preliminary data.</text>
</comment>
<accession>A0A0V0RHI1</accession>
<dbReference type="EMBL" id="JYDL01000175">
    <property type="protein sequence ID" value="KRX13977.1"/>
    <property type="molecule type" value="Genomic_DNA"/>
</dbReference>
<gene>
    <name evidence="1" type="ORF">T07_12917</name>
</gene>
<name>A0A0V0RHI1_9BILA</name>
<dbReference type="AlphaFoldDB" id="A0A0V0RHI1"/>
<organism evidence="1 2">
    <name type="scientific">Trichinella nelsoni</name>
    <dbReference type="NCBI Taxonomy" id="6336"/>
    <lineage>
        <taxon>Eukaryota</taxon>
        <taxon>Metazoa</taxon>
        <taxon>Ecdysozoa</taxon>
        <taxon>Nematoda</taxon>
        <taxon>Enoplea</taxon>
        <taxon>Dorylaimia</taxon>
        <taxon>Trichinellida</taxon>
        <taxon>Trichinellidae</taxon>
        <taxon>Trichinella</taxon>
    </lineage>
</organism>
<keyword evidence="2" id="KW-1185">Reference proteome</keyword>
<reference evidence="1 2" key="1">
    <citation type="submission" date="2015-01" db="EMBL/GenBank/DDBJ databases">
        <title>Evolution of Trichinella species and genotypes.</title>
        <authorList>
            <person name="Korhonen P.K."/>
            <person name="Edoardo P."/>
            <person name="Giuseppe L.R."/>
            <person name="Gasser R.B."/>
        </authorList>
    </citation>
    <scope>NUCLEOTIDE SEQUENCE [LARGE SCALE GENOMIC DNA]</scope>
    <source>
        <strain evidence="1">ISS37</strain>
    </source>
</reference>
<sequence length="62" mass="7018">MRITPGFIGRSRNIVSPLDTFSRIFSSDLIDVIVKNKNYVDDSHVTSSYVMASRAVVPYHFP</sequence>
<evidence type="ECO:0000313" key="2">
    <source>
        <dbReference type="Proteomes" id="UP000054630"/>
    </source>
</evidence>